<evidence type="ECO:0000313" key="2">
    <source>
        <dbReference type="Proteomes" id="UP000799421"/>
    </source>
</evidence>
<name>A0A6A7BZ98_9PEZI</name>
<dbReference type="Proteomes" id="UP000799421">
    <property type="component" value="Unassembled WGS sequence"/>
</dbReference>
<gene>
    <name evidence="1" type="ORF">K470DRAFT_67403</name>
</gene>
<dbReference type="AlphaFoldDB" id="A0A6A7BZ98"/>
<dbReference type="EMBL" id="MU005980">
    <property type="protein sequence ID" value="KAF2860524.1"/>
    <property type="molecule type" value="Genomic_DNA"/>
</dbReference>
<proteinExistence type="predicted"/>
<organism evidence="1 2">
    <name type="scientific">Piedraia hortae CBS 480.64</name>
    <dbReference type="NCBI Taxonomy" id="1314780"/>
    <lineage>
        <taxon>Eukaryota</taxon>
        <taxon>Fungi</taxon>
        <taxon>Dikarya</taxon>
        <taxon>Ascomycota</taxon>
        <taxon>Pezizomycotina</taxon>
        <taxon>Dothideomycetes</taxon>
        <taxon>Dothideomycetidae</taxon>
        <taxon>Capnodiales</taxon>
        <taxon>Piedraiaceae</taxon>
        <taxon>Piedraia</taxon>
    </lineage>
</organism>
<keyword evidence="2" id="KW-1185">Reference proteome</keyword>
<protein>
    <submittedName>
        <fullName evidence="1">Uncharacterized protein</fullName>
    </submittedName>
</protein>
<sequence>MFFAHDAFLSKFGAQYLVPAVLAKYIGELCCTQGRFYDASHWAHKALAGYEHVLGQSHYATKATLEKLEHLDSLLCIEPSTGDSSQPVRIVWAEGGVGFEGSRRLEVRVIEI</sequence>
<evidence type="ECO:0000313" key="1">
    <source>
        <dbReference type="EMBL" id="KAF2860524.1"/>
    </source>
</evidence>
<reference evidence="1" key="1">
    <citation type="journal article" date="2020" name="Stud. Mycol.">
        <title>101 Dothideomycetes genomes: a test case for predicting lifestyles and emergence of pathogens.</title>
        <authorList>
            <person name="Haridas S."/>
            <person name="Albert R."/>
            <person name="Binder M."/>
            <person name="Bloem J."/>
            <person name="Labutti K."/>
            <person name="Salamov A."/>
            <person name="Andreopoulos B."/>
            <person name="Baker S."/>
            <person name="Barry K."/>
            <person name="Bills G."/>
            <person name="Bluhm B."/>
            <person name="Cannon C."/>
            <person name="Castanera R."/>
            <person name="Culley D."/>
            <person name="Daum C."/>
            <person name="Ezra D."/>
            <person name="Gonzalez J."/>
            <person name="Henrissat B."/>
            <person name="Kuo A."/>
            <person name="Liang C."/>
            <person name="Lipzen A."/>
            <person name="Lutzoni F."/>
            <person name="Magnuson J."/>
            <person name="Mondo S."/>
            <person name="Nolan M."/>
            <person name="Ohm R."/>
            <person name="Pangilinan J."/>
            <person name="Park H.-J."/>
            <person name="Ramirez L."/>
            <person name="Alfaro M."/>
            <person name="Sun H."/>
            <person name="Tritt A."/>
            <person name="Yoshinaga Y."/>
            <person name="Zwiers L.-H."/>
            <person name="Turgeon B."/>
            <person name="Goodwin S."/>
            <person name="Spatafora J."/>
            <person name="Crous P."/>
            <person name="Grigoriev I."/>
        </authorList>
    </citation>
    <scope>NUCLEOTIDE SEQUENCE</scope>
    <source>
        <strain evidence="1">CBS 480.64</strain>
    </source>
</reference>
<accession>A0A6A7BZ98</accession>